<sequence length="70" mass="8061">MLDELEEEFFVLEVEAGYVGYLRETTLLNNMIALPFALFTAALICLIITFAMVSKVTWEKKMQPTDKQQL</sequence>
<keyword evidence="3" id="KW-1185">Reference proteome</keyword>
<keyword evidence="1" id="KW-1133">Transmembrane helix</keyword>
<dbReference type="EMBL" id="NIVC01000997">
    <property type="protein sequence ID" value="PAA73710.1"/>
    <property type="molecule type" value="Genomic_DNA"/>
</dbReference>
<reference evidence="2 3" key="1">
    <citation type="submission" date="2017-06" db="EMBL/GenBank/DDBJ databases">
        <title>A platform for efficient transgenesis in Macrostomum lignano, a flatworm model organism for stem cell research.</title>
        <authorList>
            <person name="Berezikov E."/>
        </authorList>
    </citation>
    <scope>NUCLEOTIDE SEQUENCE [LARGE SCALE GENOMIC DNA]</scope>
    <source>
        <strain evidence="2">DV1</strain>
        <tissue evidence="2">Whole organism</tissue>
    </source>
</reference>
<organism evidence="2 3">
    <name type="scientific">Macrostomum lignano</name>
    <dbReference type="NCBI Taxonomy" id="282301"/>
    <lineage>
        <taxon>Eukaryota</taxon>
        <taxon>Metazoa</taxon>
        <taxon>Spiralia</taxon>
        <taxon>Lophotrochozoa</taxon>
        <taxon>Platyhelminthes</taxon>
        <taxon>Rhabditophora</taxon>
        <taxon>Macrostomorpha</taxon>
        <taxon>Macrostomida</taxon>
        <taxon>Macrostomidae</taxon>
        <taxon>Macrostomum</taxon>
    </lineage>
</organism>
<proteinExistence type="predicted"/>
<accession>A0A267FIT3</accession>
<keyword evidence="1" id="KW-0812">Transmembrane</keyword>
<evidence type="ECO:0000313" key="2">
    <source>
        <dbReference type="EMBL" id="PAA73710.1"/>
    </source>
</evidence>
<evidence type="ECO:0000256" key="1">
    <source>
        <dbReference type="SAM" id="Phobius"/>
    </source>
</evidence>
<protein>
    <submittedName>
        <fullName evidence="2">Uncharacterized protein</fullName>
    </submittedName>
</protein>
<dbReference type="AlphaFoldDB" id="A0A267FIT3"/>
<dbReference type="Proteomes" id="UP000215902">
    <property type="component" value="Unassembled WGS sequence"/>
</dbReference>
<feature type="transmembrane region" description="Helical" evidence="1">
    <location>
        <begin position="32"/>
        <end position="53"/>
    </location>
</feature>
<keyword evidence="1" id="KW-0472">Membrane</keyword>
<evidence type="ECO:0000313" key="3">
    <source>
        <dbReference type="Proteomes" id="UP000215902"/>
    </source>
</evidence>
<gene>
    <name evidence="2" type="ORF">BOX15_Mlig001665g3</name>
</gene>
<name>A0A267FIT3_9PLAT</name>
<comment type="caution">
    <text evidence="2">The sequence shown here is derived from an EMBL/GenBank/DDBJ whole genome shotgun (WGS) entry which is preliminary data.</text>
</comment>